<keyword evidence="1" id="KW-1133">Transmembrane helix</keyword>
<organism evidence="2 3">
    <name type="scientific">Candidatus Blautia gallistercoris</name>
    <dbReference type="NCBI Taxonomy" id="2838490"/>
    <lineage>
        <taxon>Bacteria</taxon>
        <taxon>Bacillati</taxon>
        <taxon>Bacillota</taxon>
        <taxon>Clostridia</taxon>
        <taxon>Lachnospirales</taxon>
        <taxon>Lachnospiraceae</taxon>
        <taxon>Blautia</taxon>
    </lineage>
</organism>
<accession>A0A9D2B1Y0</accession>
<sequence>MRRKKKRSLPAEGNLILLLFFAGFTLGILFMNVWWNMEGAGAEAGGLYGLAVLMEQPWKKGDYFLYLLKRRGSLFLLAALSGITVFGVPVAAVGVLGTGMALGSLISLGLLEVGLKGGVLVLGIFFPQLLLYMPGILGIGILTYRSSLQGWKSREIPLALYRRQLFWLGGFLMLCLAGMFLEAYVNPEIVTFFIKRLKIF</sequence>
<dbReference type="Proteomes" id="UP000886817">
    <property type="component" value="Unassembled WGS sequence"/>
</dbReference>
<keyword evidence="1" id="KW-0472">Membrane</keyword>
<feature type="transmembrane region" description="Helical" evidence="1">
    <location>
        <begin position="117"/>
        <end position="144"/>
    </location>
</feature>
<reference evidence="2" key="2">
    <citation type="submission" date="2021-04" db="EMBL/GenBank/DDBJ databases">
        <authorList>
            <person name="Gilroy R."/>
        </authorList>
    </citation>
    <scope>NUCLEOTIDE SEQUENCE</scope>
    <source>
        <strain evidence="2">ChiSjej1B19-8411</strain>
    </source>
</reference>
<proteinExistence type="predicted"/>
<keyword evidence="1" id="KW-0812">Transmembrane</keyword>
<dbReference type="InterPro" id="IPR002798">
    <property type="entry name" value="SpoIIM-like"/>
</dbReference>
<gene>
    <name evidence="2" type="ORF">IAA45_00245</name>
</gene>
<evidence type="ECO:0000313" key="2">
    <source>
        <dbReference type="EMBL" id="HIX58135.1"/>
    </source>
</evidence>
<dbReference type="AlphaFoldDB" id="A0A9D2B1Y0"/>
<feature type="transmembrane region" description="Helical" evidence="1">
    <location>
        <begin position="165"/>
        <end position="185"/>
    </location>
</feature>
<evidence type="ECO:0000313" key="3">
    <source>
        <dbReference type="Proteomes" id="UP000886817"/>
    </source>
</evidence>
<reference evidence="2" key="1">
    <citation type="journal article" date="2021" name="PeerJ">
        <title>Extensive microbial diversity within the chicken gut microbiome revealed by metagenomics and culture.</title>
        <authorList>
            <person name="Gilroy R."/>
            <person name="Ravi A."/>
            <person name="Getino M."/>
            <person name="Pursley I."/>
            <person name="Horton D.L."/>
            <person name="Alikhan N.F."/>
            <person name="Baker D."/>
            <person name="Gharbi K."/>
            <person name="Hall N."/>
            <person name="Watson M."/>
            <person name="Adriaenssens E.M."/>
            <person name="Foster-Nyarko E."/>
            <person name="Jarju S."/>
            <person name="Secka A."/>
            <person name="Antonio M."/>
            <person name="Oren A."/>
            <person name="Chaudhuri R.R."/>
            <person name="La Ragione R."/>
            <person name="Hildebrand F."/>
            <person name="Pallen M.J."/>
        </authorList>
    </citation>
    <scope>NUCLEOTIDE SEQUENCE</scope>
    <source>
        <strain evidence="2">ChiSjej1B19-8411</strain>
    </source>
</reference>
<feature type="transmembrane region" description="Helical" evidence="1">
    <location>
        <begin position="74"/>
        <end position="97"/>
    </location>
</feature>
<dbReference type="Pfam" id="PF01944">
    <property type="entry name" value="SpoIIM"/>
    <property type="match status" value="1"/>
</dbReference>
<name>A0A9D2B1Y0_9FIRM</name>
<protein>
    <submittedName>
        <fullName evidence="2">Stage II sporulation protein M</fullName>
    </submittedName>
</protein>
<comment type="caution">
    <text evidence="2">The sequence shown here is derived from an EMBL/GenBank/DDBJ whole genome shotgun (WGS) entry which is preliminary data.</text>
</comment>
<dbReference type="EMBL" id="DXEX01000007">
    <property type="protein sequence ID" value="HIX58135.1"/>
    <property type="molecule type" value="Genomic_DNA"/>
</dbReference>
<feature type="transmembrane region" description="Helical" evidence="1">
    <location>
        <begin position="12"/>
        <end position="31"/>
    </location>
</feature>
<evidence type="ECO:0000256" key="1">
    <source>
        <dbReference type="SAM" id="Phobius"/>
    </source>
</evidence>